<dbReference type="InterPro" id="IPR034015">
    <property type="entry name" value="M1_LTA4H"/>
</dbReference>
<dbReference type="PANTHER" id="PTHR45726">
    <property type="entry name" value="LEUKOTRIENE A-4 HYDROLASE"/>
    <property type="match status" value="1"/>
</dbReference>
<dbReference type="GO" id="GO:0008237">
    <property type="term" value="F:metallopeptidase activity"/>
    <property type="evidence" value="ECO:0007669"/>
    <property type="project" value="InterPro"/>
</dbReference>
<feature type="domain" description="Peptidase M1 membrane alanine aminopeptidase" evidence="4">
    <location>
        <begin position="280"/>
        <end position="481"/>
    </location>
</feature>
<evidence type="ECO:0000313" key="7">
    <source>
        <dbReference type="Proteomes" id="UP000276178"/>
    </source>
</evidence>
<feature type="active site" description="Proton acceptor" evidence="1">
    <location>
        <position position="339"/>
    </location>
</feature>
<keyword evidence="2" id="KW-0479">Metal-binding</keyword>
<dbReference type="Pfam" id="PF01433">
    <property type="entry name" value="Peptidase_M1"/>
    <property type="match status" value="1"/>
</dbReference>
<dbReference type="CDD" id="cd09604">
    <property type="entry name" value="M1_APN_like"/>
    <property type="match status" value="1"/>
</dbReference>
<feature type="binding site" evidence="2">
    <location>
        <position position="361"/>
    </location>
    <ligand>
        <name>Zn(2+)</name>
        <dbReference type="ChEBI" id="CHEBI:29105"/>
        <note>catalytic</note>
    </ligand>
</feature>
<evidence type="ECO:0000259" key="4">
    <source>
        <dbReference type="Pfam" id="PF01433"/>
    </source>
</evidence>
<evidence type="ECO:0000256" key="1">
    <source>
        <dbReference type="PIRSR" id="PIRSR634015-1"/>
    </source>
</evidence>
<evidence type="ECO:0000256" key="3">
    <source>
        <dbReference type="SAM" id="SignalP"/>
    </source>
</evidence>
<dbReference type="EMBL" id="BJOD01000057">
    <property type="protein sequence ID" value="GED28053.1"/>
    <property type="molecule type" value="Genomic_DNA"/>
</dbReference>
<feature type="active site" description="Proton donor" evidence="1">
    <location>
        <position position="422"/>
    </location>
</feature>
<name>A0A3M8AFK4_9BACL</name>
<sequence>MRKWVLWLGCSSLIAIAAWGLPAKANAEKLLQKPLYQADVQIDPVKKEVTGSVAITFWPEDPQRAYLHLYPDVFTEQHEGMLWEELLGKEPVLGTYDNNRLAVDGKMVVGQKERHILQVPLQANEQSGAAASPRTIQLDFAMKLPHNDGRMSYDDHAIWLGNWLPILAVHEQAGWRLDAYEPVGDPFYSEIADYEVNVTYPAGYQLASTAADAGAEVAASPATSGGKKTVRLRVENVRDFALVLMDSTYQKAETKAGNTLVRTWWRQGDDELLAKRIHEAGAKSLAYFQEQLGAYPYAEYDVVRTGGAINGMEYPALVFLDGRHFAAGAETGIVTVAHETAHQWFYGLLGNDQLREAWLDEGFTEYVTLAFLSREYPLTGAERVRRRLENGIFVQWYVKEELRPWQALSAFPANQSYSDLVYSRTSSMLWLLRGAWGEERLHDVLREYVQTYRYQNVSGEQWEAFLSRAAGEDARAFLDYWMKLDMSRQEQAAAWLERQRDKQRK</sequence>
<evidence type="ECO:0000313" key="8">
    <source>
        <dbReference type="Proteomes" id="UP000317180"/>
    </source>
</evidence>
<dbReference type="PANTHER" id="PTHR45726:SF3">
    <property type="entry name" value="LEUKOTRIENE A-4 HYDROLASE"/>
    <property type="match status" value="1"/>
</dbReference>
<dbReference type="GO" id="GO:0008270">
    <property type="term" value="F:zinc ion binding"/>
    <property type="evidence" value="ECO:0007669"/>
    <property type="project" value="InterPro"/>
</dbReference>
<evidence type="ECO:0000256" key="2">
    <source>
        <dbReference type="PIRSR" id="PIRSR634015-3"/>
    </source>
</evidence>
<keyword evidence="3" id="KW-0732">Signal</keyword>
<dbReference type="SUPFAM" id="SSF55486">
    <property type="entry name" value="Metalloproteases ('zincins'), catalytic domain"/>
    <property type="match status" value="1"/>
</dbReference>
<reference evidence="5 8" key="2">
    <citation type="submission" date="2019-06" db="EMBL/GenBank/DDBJ databases">
        <title>Whole genome shotgun sequence of Brevibacillus agri NBRC 15538.</title>
        <authorList>
            <person name="Hosoyama A."/>
            <person name="Uohara A."/>
            <person name="Ohji S."/>
            <person name="Ichikawa N."/>
        </authorList>
    </citation>
    <scope>NUCLEOTIDE SEQUENCE [LARGE SCALE GENOMIC DNA]</scope>
    <source>
        <strain evidence="5 8">NBRC 15538</strain>
    </source>
</reference>
<protein>
    <submittedName>
        <fullName evidence="5 6">Peptidase</fullName>
    </submittedName>
</protein>
<evidence type="ECO:0000313" key="5">
    <source>
        <dbReference type="EMBL" id="GED28053.1"/>
    </source>
</evidence>
<keyword evidence="8" id="KW-1185">Reference proteome</keyword>
<comment type="caution">
    <text evidence="6">The sequence shown here is derived from an EMBL/GenBank/DDBJ whole genome shotgun (WGS) entry which is preliminary data.</text>
</comment>
<dbReference type="RefSeq" id="WP_122953373.1">
    <property type="nucleotide sequence ID" value="NZ_BJOD01000057.1"/>
</dbReference>
<feature type="signal peptide" evidence="3">
    <location>
        <begin position="1"/>
        <end position="17"/>
    </location>
</feature>
<dbReference type="OrthoDB" id="9814383at2"/>
<comment type="cofactor">
    <cofactor evidence="2">
        <name>Zn(2+)</name>
        <dbReference type="ChEBI" id="CHEBI:29105"/>
    </cofactor>
    <text evidence="2">Binds 1 zinc ion per subunit.</text>
</comment>
<organism evidence="6 7">
    <name type="scientific">Brevibacillus agri</name>
    <dbReference type="NCBI Taxonomy" id="51101"/>
    <lineage>
        <taxon>Bacteria</taxon>
        <taxon>Bacillati</taxon>
        <taxon>Bacillota</taxon>
        <taxon>Bacilli</taxon>
        <taxon>Bacillales</taxon>
        <taxon>Paenibacillaceae</taxon>
        <taxon>Brevibacillus</taxon>
    </lineage>
</organism>
<dbReference type="GeneID" id="82813691"/>
<dbReference type="AlphaFoldDB" id="A0A3M8AFK4"/>
<feature type="binding site" evidence="2">
    <location>
        <position position="338"/>
    </location>
    <ligand>
        <name>Zn(2+)</name>
        <dbReference type="ChEBI" id="CHEBI:29105"/>
        <note>catalytic</note>
    </ligand>
</feature>
<keyword evidence="2" id="KW-0862">Zinc</keyword>
<proteinExistence type="predicted"/>
<accession>A0A3M8AFK4</accession>
<dbReference type="EMBL" id="RHHN01000076">
    <property type="protein sequence ID" value="RNB49948.1"/>
    <property type="molecule type" value="Genomic_DNA"/>
</dbReference>
<feature type="binding site" evidence="2">
    <location>
        <position position="342"/>
    </location>
    <ligand>
        <name>Zn(2+)</name>
        <dbReference type="ChEBI" id="CHEBI:29105"/>
        <note>catalytic</note>
    </ligand>
</feature>
<dbReference type="InterPro" id="IPR014782">
    <property type="entry name" value="Peptidase_M1_dom"/>
</dbReference>
<dbReference type="Proteomes" id="UP000317180">
    <property type="component" value="Unassembled WGS sequence"/>
</dbReference>
<dbReference type="Gene3D" id="1.10.390.10">
    <property type="entry name" value="Neutral Protease Domain 2"/>
    <property type="match status" value="1"/>
</dbReference>
<reference evidence="6 7" key="1">
    <citation type="submission" date="2018-10" db="EMBL/GenBank/DDBJ databases">
        <title>Phylogenomics of Brevibacillus.</title>
        <authorList>
            <person name="Dunlap C."/>
        </authorList>
    </citation>
    <scope>NUCLEOTIDE SEQUENCE [LARGE SCALE GENOMIC DNA]</scope>
    <source>
        <strain evidence="6 7">NRRL NRS 1219</strain>
    </source>
</reference>
<feature type="chain" id="PRO_5039474945" evidence="3">
    <location>
        <begin position="18"/>
        <end position="505"/>
    </location>
</feature>
<evidence type="ECO:0000313" key="6">
    <source>
        <dbReference type="EMBL" id="RNB49948.1"/>
    </source>
</evidence>
<gene>
    <name evidence="5" type="ORF">BAG01nite_41550</name>
    <name evidence="6" type="ORF">EB820_22290</name>
</gene>
<dbReference type="InterPro" id="IPR027268">
    <property type="entry name" value="Peptidase_M4/M1_CTD_sf"/>
</dbReference>
<dbReference type="Proteomes" id="UP000276178">
    <property type="component" value="Unassembled WGS sequence"/>
</dbReference>